<evidence type="ECO:0000259" key="3">
    <source>
        <dbReference type="Pfam" id="PF13383"/>
    </source>
</evidence>
<dbReference type="PANTHER" id="PTHR32026">
    <property type="entry name" value="METHYLTRANSFERASE-LIKE PROTEIN 24"/>
    <property type="match status" value="1"/>
</dbReference>
<dbReference type="Pfam" id="PF13383">
    <property type="entry name" value="Methyltransf_22"/>
    <property type="match status" value="1"/>
</dbReference>
<keyword evidence="5" id="KW-1185">Reference proteome</keyword>
<feature type="non-terminal residue" evidence="4">
    <location>
        <position position="226"/>
    </location>
</feature>
<sequence>MYRASSQGRLARVQSTESLSPGPPSPGRPPRSPRPLVSRLGFGNAGTVVTICLFFYAPISFYHQRELDKCILQLQFPAHSFVQKHDHMSPTFSPGLPIPTRSFEEEAELQYHRFVKRRDAALETLVTAGQLNPWDHDRGVYVWDYFTPAYNCPTKERVGHLGDGGKWICDVDGRRDEGGCTILSFGARDDVSFELDLVKRTGCRADIFDPSVASLPLSMRHPRIRF</sequence>
<accession>A0AAE0BBC1</accession>
<dbReference type="InterPro" id="IPR026913">
    <property type="entry name" value="METTL24"/>
</dbReference>
<proteinExistence type="predicted"/>
<feature type="transmembrane region" description="Helical" evidence="2">
    <location>
        <begin position="36"/>
        <end position="57"/>
    </location>
</feature>
<feature type="domain" description="Methyltransferase" evidence="3">
    <location>
        <begin position="114"/>
        <end position="210"/>
    </location>
</feature>
<gene>
    <name evidence="4" type="ORF">CYMTET_56411</name>
</gene>
<comment type="caution">
    <text evidence="4">The sequence shown here is derived from an EMBL/GenBank/DDBJ whole genome shotgun (WGS) entry which is preliminary data.</text>
</comment>
<dbReference type="InterPro" id="IPR025714">
    <property type="entry name" value="Methyltranfer_dom"/>
</dbReference>
<keyword evidence="2" id="KW-0812">Transmembrane</keyword>
<dbReference type="EMBL" id="LGRX02035761">
    <property type="protein sequence ID" value="KAK3233282.1"/>
    <property type="molecule type" value="Genomic_DNA"/>
</dbReference>
<keyword evidence="2" id="KW-1133">Transmembrane helix</keyword>
<dbReference type="AlphaFoldDB" id="A0AAE0BBC1"/>
<reference evidence="4 5" key="1">
    <citation type="journal article" date="2015" name="Genome Biol. Evol.">
        <title>Comparative Genomics of a Bacterivorous Green Alga Reveals Evolutionary Causalities and Consequences of Phago-Mixotrophic Mode of Nutrition.</title>
        <authorList>
            <person name="Burns J.A."/>
            <person name="Paasch A."/>
            <person name="Narechania A."/>
            <person name="Kim E."/>
        </authorList>
    </citation>
    <scope>NUCLEOTIDE SEQUENCE [LARGE SCALE GENOMIC DNA]</scope>
    <source>
        <strain evidence="4 5">PLY_AMNH</strain>
    </source>
</reference>
<feature type="compositionally biased region" description="Pro residues" evidence="1">
    <location>
        <begin position="21"/>
        <end position="33"/>
    </location>
</feature>
<protein>
    <recommendedName>
        <fullName evidence="3">Methyltransferase domain-containing protein</fullName>
    </recommendedName>
</protein>
<evidence type="ECO:0000256" key="2">
    <source>
        <dbReference type="SAM" id="Phobius"/>
    </source>
</evidence>
<feature type="region of interest" description="Disordered" evidence="1">
    <location>
        <begin position="1"/>
        <end position="37"/>
    </location>
</feature>
<name>A0AAE0BBC1_9CHLO</name>
<keyword evidence="2" id="KW-0472">Membrane</keyword>
<organism evidence="4 5">
    <name type="scientific">Cymbomonas tetramitiformis</name>
    <dbReference type="NCBI Taxonomy" id="36881"/>
    <lineage>
        <taxon>Eukaryota</taxon>
        <taxon>Viridiplantae</taxon>
        <taxon>Chlorophyta</taxon>
        <taxon>Pyramimonadophyceae</taxon>
        <taxon>Pyramimonadales</taxon>
        <taxon>Pyramimonadaceae</taxon>
        <taxon>Cymbomonas</taxon>
    </lineage>
</organism>
<dbReference type="Proteomes" id="UP001190700">
    <property type="component" value="Unassembled WGS sequence"/>
</dbReference>
<evidence type="ECO:0000313" key="5">
    <source>
        <dbReference type="Proteomes" id="UP001190700"/>
    </source>
</evidence>
<evidence type="ECO:0000313" key="4">
    <source>
        <dbReference type="EMBL" id="KAK3233282.1"/>
    </source>
</evidence>
<feature type="compositionally biased region" description="Polar residues" evidence="1">
    <location>
        <begin position="1"/>
        <end position="17"/>
    </location>
</feature>
<evidence type="ECO:0000256" key="1">
    <source>
        <dbReference type="SAM" id="MobiDB-lite"/>
    </source>
</evidence>